<accession>A0A2H0XAD9</accession>
<dbReference type="EMBL" id="PEYV01000005">
    <property type="protein sequence ID" value="PIS21894.1"/>
    <property type="molecule type" value="Genomic_DNA"/>
</dbReference>
<name>A0A2H0XAD9_UNCKA</name>
<comment type="caution">
    <text evidence="1">The sequence shown here is derived from an EMBL/GenBank/DDBJ whole genome shotgun (WGS) entry which is preliminary data.</text>
</comment>
<dbReference type="AlphaFoldDB" id="A0A2H0XAD9"/>
<gene>
    <name evidence="1" type="primary">lysW</name>
    <name evidence="1" type="ORF">COT51_00280</name>
</gene>
<dbReference type="Pfam" id="PF21344">
    <property type="entry name" value="Zn_ribbon_LysW"/>
    <property type="match status" value="1"/>
</dbReference>
<dbReference type="InterPro" id="IPR005906">
    <property type="entry name" value="LysW"/>
</dbReference>
<evidence type="ECO:0000313" key="1">
    <source>
        <dbReference type="EMBL" id="PIS21894.1"/>
    </source>
</evidence>
<dbReference type="PANTHER" id="PTHR40393:SF1">
    <property type="entry name" value="LYSINE BIOSYNTHESIS PROTEIN-RELATED"/>
    <property type="match status" value="1"/>
</dbReference>
<dbReference type="NCBIfam" id="TIGR01206">
    <property type="entry name" value="lysW"/>
    <property type="match status" value="1"/>
</dbReference>
<proteinExistence type="predicted"/>
<sequence length="55" mass="5941">MKGLCPECEAEIPLPVGTVVGEIFVCPDCGVELELESLNPPKFELAPETEEDHGE</sequence>
<dbReference type="PANTHER" id="PTHR40393">
    <property type="entry name" value="LYSINE BIOSYNTHESIS PROTEIN-RELATED-RELATED"/>
    <property type="match status" value="1"/>
</dbReference>
<dbReference type="Proteomes" id="UP000231098">
    <property type="component" value="Unassembled WGS sequence"/>
</dbReference>
<reference evidence="2" key="1">
    <citation type="submission" date="2017-09" db="EMBL/GenBank/DDBJ databases">
        <title>Depth-based differentiation of microbial function through sediment-hosted aquifers and enrichment of novel symbionts in the deep terrestrial subsurface.</title>
        <authorList>
            <person name="Probst A.J."/>
            <person name="Ladd B."/>
            <person name="Jarett J.K."/>
            <person name="Geller-Mcgrath D.E."/>
            <person name="Sieber C.M.K."/>
            <person name="Emerson J.B."/>
            <person name="Anantharaman K."/>
            <person name="Thomas B.C."/>
            <person name="Malmstrom R."/>
            <person name="Stieglmeier M."/>
            <person name="Klingl A."/>
            <person name="Woyke T."/>
            <person name="Ryan C.M."/>
            <person name="Banfield J.F."/>
        </authorList>
    </citation>
    <scope>NUCLEOTIDE SEQUENCE [LARGE SCALE GENOMIC DNA]</scope>
</reference>
<protein>
    <submittedName>
        <fullName evidence="1">Lysine biosynthesis protein LysW</fullName>
    </submittedName>
</protein>
<organism evidence="1 2">
    <name type="scientific">candidate division WWE3 bacterium CG08_land_8_20_14_0_20_41_15</name>
    <dbReference type="NCBI Taxonomy" id="1975086"/>
    <lineage>
        <taxon>Bacteria</taxon>
        <taxon>Katanobacteria</taxon>
    </lineage>
</organism>
<dbReference type="Gene3D" id="2.20.28.160">
    <property type="match status" value="1"/>
</dbReference>
<evidence type="ECO:0000313" key="2">
    <source>
        <dbReference type="Proteomes" id="UP000231098"/>
    </source>
</evidence>